<dbReference type="SUPFAM" id="SSF48452">
    <property type="entry name" value="TPR-like"/>
    <property type="match status" value="2"/>
</dbReference>
<dbReference type="PANTHER" id="PTHR47691">
    <property type="entry name" value="REGULATOR-RELATED"/>
    <property type="match status" value="1"/>
</dbReference>
<sequence length="923" mass="103361">MEEKRTTASPRKQEDDIGSFQGNVGSDLLLASLDVVAGAIPLHSLPAAGMAVKAAIRVTDMCQQLQGSLDQVDNLRKRIRGLSFIMVQELSRRGIREVTDSLKRDIEQFQNDLGYIEKKLRGISKQPSFLAIFFKNGNKEALQQCLRKVDGSLSHFELPQIPNDTVLRKLENDIRAYCRPLQETSENTGKFIKDIKALLQISEPAAQPCIEFATQKTPFPRCSHTLRGCDKLVNVLADKVKTRLARNDQVLVALLGPGGMGKTSVALAVMNHQSVRDRFIDSCRFWVPCAKAESVPLLLDTLHYSLCITRRTDDTLKDILIELESPSGKSQPHRILLLDGFETPWNLDDQEEIKHILGSLQKVPRLSLFITMRASQPPADHRWDTEYIQPLDPEASAKTYTDIYNEAGKQSQLPELLDAIGHIPLAINLIANYAKSNEKTPSAMLDVWGREGTGISTLETGHIDKLMERSMKLSIESPLMKSSPDAFKVLVLLTLFPAVVPTAHLQQFWMPPSVNWLDAFGVLDGAGLIQREDDSVSVIPAIRTYLVHSNLIPQPILHEFQEHILRVCCSLLSQHSSSPGNPSFKDDKEFISSEVDNFQGILLSATTDLDAPTSPELLDALLTLSLHHRWTRPRLDLIKHALAFFERVQNDKYIAECLACYAEMYRGLNMYAEAIGKALQAREKFIAIHDSSSAAHCLLRIVNFKMFSDISFEEYDSIIRQAQSEYGPDAFGQALCSFYLGRIHSQVDNRSDARLHLETAKTKLEELGKPFELAYCLQSLATIYCYQVYRADPAFPPSKKSLSIASELANQALDVAYQCDYANLIADVLQTFCMILKENGLYEDALRNAREACKIFNSIGNPLGVAQVCFDYGRILLQMNEFKGAKDAFQKALTVYEGIDADNSRKLVCQNILEEIETLGDYV</sequence>
<dbReference type="EMBL" id="JAACJM010000015">
    <property type="protein sequence ID" value="KAF5368528.1"/>
    <property type="molecule type" value="Genomic_DNA"/>
</dbReference>
<name>A0A8H5LT44_9AGAR</name>
<comment type="caution">
    <text evidence="3">The sequence shown here is derived from an EMBL/GenBank/DDBJ whole genome shotgun (WGS) entry which is preliminary data.</text>
</comment>
<reference evidence="3 4" key="1">
    <citation type="journal article" date="2020" name="ISME J.">
        <title>Uncovering the hidden diversity of litter-decomposition mechanisms in mushroom-forming fungi.</title>
        <authorList>
            <person name="Floudas D."/>
            <person name="Bentzer J."/>
            <person name="Ahren D."/>
            <person name="Johansson T."/>
            <person name="Persson P."/>
            <person name="Tunlid A."/>
        </authorList>
    </citation>
    <scope>NUCLEOTIDE SEQUENCE [LARGE SCALE GENOMIC DNA]</scope>
    <source>
        <strain evidence="3 4">CBS 291.85</strain>
    </source>
</reference>
<dbReference type="InterPro" id="IPR027417">
    <property type="entry name" value="P-loop_NTPase"/>
</dbReference>
<evidence type="ECO:0000259" key="2">
    <source>
        <dbReference type="Pfam" id="PF00931"/>
    </source>
</evidence>
<dbReference type="CDD" id="cd21037">
    <property type="entry name" value="MLKL_NTD"/>
    <property type="match status" value="1"/>
</dbReference>
<dbReference type="Pfam" id="PF00931">
    <property type="entry name" value="NB-ARC"/>
    <property type="match status" value="1"/>
</dbReference>
<accession>A0A8H5LT44</accession>
<proteinExistence type="predicted"/>
<keyword evidence="1" id="KW-0802">TPR repeat</keyword>
<dbReference type="Proteomes" id="UP000559256">
    <property type="component" value="Unassembled WGS sequence"/>
</dbReference>
<dbReference type="InterPro" id="IPR019734">
    <property type="entry name" value="TPR_rpt"/>
</dbReference>
<dbReference type="InterPro" id="IPR059179">
    <property type="entry name" value="MLKL-like_MCAfunc"/>
</dbReference>
<dbReference type="PROSITE" id="PS50005">
    <property type="entry name" value="TPR"/>
    <property type="match status" value="1"/>
</dbReference>
<evidence type="ECO:0000313" key="4">
    <source>
        <dbReference type="Proteomes" id="UP000559256"/>
    </source>
</evidence>
<dbReference type="SUPFAM" id="SSF52540">
    <property type="entry name" value="P-loop containing nucleoside triphosphate hydrolases"/>
    <property type="match status" value="1"/>
</dbReference>
<dbReference type="AlphaFoldDB" id="A0A8H5LT44"/>
<dbReference type="PANTHER" id="PTHR47691:SF3">
    <property type="entry name" value="HTH-TYPE TRANSCRIPTIONAL REGULATOR RV0890C-RELATED"/>
    <property type="match status" value="1"/>
</dbReference>
<dbReference type="InterPro" id="IPR011990">
    <property type="entry name" value="TPR-like_helical_dom_sf"/>
</dbReference>
<dbReference type="OrthoDB" id="3052556at2759"/>
<protein>
    <recommendedName>
        <fullName evidence="2">NB-ARC domain-containing protein</fullName>
    </recommendedName>
</protein>
<feature type="domain" description="NB-ARC" evidence="2">
    <location>
        <begin position="237"/>
        <end position="315"/>
    </location>
</feature>
<dbReference type="Gene3D" id="1.25.40.10">
    <property type="entry name" value="Tetratricopeptide repeat domain"/>
    <property type="match status" value="2"/>
</dbReference>
<dbReference type="Gene3D" id="3.40.50.300">
    <property type="entry name" value="P-loop containing nucleotide triphosphate hydrolases"/>
    <property type="match status" value="1"/>
</dbReference>
<feature type="repeat" description="TPR" evidence="1">
    <location>
        <begin position="866"/>
        <end position="899"/>
    </location>
</feature>
<evidence type="ECO:0000313" key="3">
    <source>
        <dbReference type="EMBL" id="KAF5368528.1"/>
    </source>
</evidence>
<organism evidence="3 4">
    <name type="scientific">Tetrapyrgos nigripes</name>
    <dbReference type="NCBI Taxonomy" id="182062"/>
    <lineage>
        <taxon>Eukaryota</taxon>
        <taxon>Fungi</taxon>
        <taxon>Dikarya</taxon>
        <taxon>Basidiomycota</taxon>
        <taxon>Agaricomycotina</taxon>
        <taxon>Agaricomycetes</taxon>
        <taxon>Agaricomycetidae</taxon>
        <taxon>Agaricales</taxon>
        <taxon>Marasmiineae</taxon>
        <taxon>Marasmiaceae</taxon>
        <taxon>Tetrapyrgos</taxon>
    </lineage>
</organism>
<keyword evidence="4" id="KW-1185">Reference proteome</keyword>
<dbReference type="GO" id="GO:0043531">
    <property type="term" value="F:ADP binding"/>
    <property type="evidence" value="ECO:0007669"/>
    <property type="project" value="InterPro"/>
</dbReference>
<gene>
    <name evidence="3" type="ORF">D9758_002294</name>
</gene>
<dbReference type="InterPro" id="IPR002182">
    <property type="entry name" value="NB-ARC"/>
</dbReference>
<evidence type="ECO:0000256" key="1">
    <source>
        <dbReference type="PROSITE-ProRule" id="PRU00339"/>
    </source>
</evidence>